<proteinExistence type="predicted"/>
<evidence type="ECO:0000313" key="2">
    <source>
        <dbReference type="Proteomes" id="UP000195975"/>
    </source>
</evidence>
<accession>A0A9Q5SR23</accession>
<evidence type="ECO:0000313" key="1">
    <source>
        <dbReference type="EMBL" id="OUO05028.1"/>
    </source>
</evidence>
<name>A0A9Q5SR23_9BACT</name>
<dbReference type="AlphaFoldDB" id="A0A9Q5SR23"/>
<organism evidence="1 2">
    <name type="scientific">Parabacteroides johnsonii</name>
    <dbReference type="NCBI Taxonomy" id="387661"/>
    <lineage>
        <taxon>Bacteria</taxon>
        <taxon>Pseudomonadati</taxon>
        <taxon>Bacteroidota</taxon>
        <taxon>Bacteroidia</taxon>
        <taxon>Bacteroidales</taxon>
        <taxon>Tannerellaceae</taxon>
        <taxon>Parabacteroides</taxon>
    </lineage>
</organism>
<comment type="caution">
    <text evidence="1">The sequence shown here is derived from an EMBL/GenBank/DDBJ whole genome shotgun (WGS) entry which is preliminary data.</text>
</comment>
<dbReference type="Proteomes" id="UP000195975">
    <property type="component" value="Unassembled WGS sequence"/>
</dbReference>
<gene>
    <name evidence="1" type="ORF">B5F96_09860</name>
</gene>
<sequence>MQVEQKNNSIDLFMEVYNCNIINIVYKLVQIVFSVIFETAKMTLSLFFPSTLSIFYQKFLFCQKLFCHFDRQKE</sequence>
<reference evidence="2" key="1">
    <citation type="submission" date="2017-04" db="EMBL/GenBank/DDBJ databases">
        <title>Function of individual gut microbiota members based on whole genome sequencing of pure cultures obtained from chicken caecum.</title>
        <authorList>
            <person name="Medvecky M."/>
            <person name="Cejkova D."/>
            <person name="Polansky O."/>
            <person name="Karasova D."/>
            <person name="Kubasova T."/>
            <person name="Cizek A."/>
            <person name="Rychlik I."/>
        </authorList>
    </citation>
    <scope>NUCLEOTIDE SEQUENCE [LARGE SCALE GENOMIC DNA]</scope>
    <source>
        <strain evidence="2">An42</strain>
    </source>
</reference>
<dbReference type="EMBL" id="NFIJ01000009">
    <property type="protein sequence ID" value="OUO05028.1"/>
    <property type="molecule type" value="Genomic_DNA"/>
</dbReference>
<protein>
    <submittedName>
        <fullName evidence="1">Uncharacterized protein</fullName>
    </submittedName>
</protein>